<evidence type="ECO:0000313" key="9">
    <source>
        <dbReference type="Proteomes" id="UP000886042"/>
    </source>
</evidence>
<reference evidence="8" key="1">
    <citation type="journal article" date="2020" name="mSystems">
        <title>Genome- and Community-Level Interaction Insights into Carbon Utilization and Element Cycling Functions of Hydrothermarchaeota in Hydrothermal Sediment.</title>
        <authorList>
            <person name="Zhou Z."/>
            <person name="Liu Y."/>
            <person name="Xu W."/>
            <person name="Pan J."/>
            <person name="Luo Z.H."/>
            <person name="Li M."/>
        </authorList>
    </citation>
    <scope>NUCLEOTIDE SEQUENCE [LARGE SCALE GENOMIC DNA]</scope>
    <source>
        <strain evidence="8">HyVt-489</strain>
    </source>
</reference>
<keyword evidence="6 7" id="KW-0472">Membrane</keyword>
<evidence type="ECO:0000256" key="4">
    <source>
        <dbReference type="ARBA" id="ARBA00022692"/>
    </source>
</evidence>
<accession>A0A7C3G8R9</accession>
<protein>
    <submittedName>
        <fullName evidence="8">DoxX family protein</fullName>
    </submittedName>
</protein>
<feature type="transmembrane region" description="Helical" evidence="7">
    <location>
        <begin position="105"/>
        <end position="135"/>
    </location>
</feature>
<keyword evidence="5 7" id="KW-1133">Transmembrane helix</keyword>
<evidence type="ECO:0000256" key="7">
    <source>
        <dbReference type="SAM" id="Phobius"/>
    </source>
</evidence>
<gene>
    <name evidence="8" type="ORF">ENJ46_03530</name>
</gene>
<dbReference type="InterPro" id="IPR051907">
    <property type="entry name" value="DoxX-like_oxidoreductase"/>
</dbReference>
<dbReference type="Proteomes" id="UP000886042">
    <property type="component" value="Unassembled WGS sequence"/>
</dbReference>
<evidence type="ECO:0000256" key="6">
    <source>
        <dbReference type="ARBA" id="ARBA00023136"/>
    </source>
</evidence>
<evidence type="ECO:0000256" key="3">
    <source>
        <dbReference type="ARBA" id="ARBA00022475"/>
    </source>
</evidence>
<proteinExistence type="inferred from homology"/>
<dbReference type="Pfam" id="PF07681">
    <property type="entry name" value="DoxX"/>
    <property type="match status" value="1"/>
</dbReference>
<sequence>MAIVKKLGRALTFWHPYADNLHSVALLFARVVVGRVFLMSGLQKWNGPFKFNPDTYDLFLYEFFCPDDIRKGALYLCDAKEADYTSDTMTFIIERFANVAGIFEVLCGITLILGLMGRLSALVLLGMTLFIQFFVFPDSASWWGSHAWWTACLLVIIAYGSGVLSLDKLFGLDKKKP</sequence>
<keyword evidence="4 7" id="KW-0812">Transmembrane</keyword>
<comment type="subcellular location">
    <subcellularLocation>
        <location evidence="1">Cell membrane</location>
        <topology evidence="1">Multi-pass membrane protein</topology>
    </subcellularLocation>
</comment>
<dbReference type="InterPro" id="IPR032808">
    <property type="entry name" value="DoxX"/>
</dbReference>
<name>A0A7C3G8R9_9PROT</name>
<keyword evidence="3" id="KW-1003">Cell membrane</keyword>
<feature type="transmembrane region" description="Helical" evidence="7">
    <location>
        <begin position="20"/>
        <end position="38"/>
    </location>
</feature>
<dbReference type="PANTHER" id="PTHR33452">
    <property type="entry name" value="OXIDOREDUCTASE CATD-RELATED"/>
    <property type="match status" value="1"/>
</dbReference>
<comment type="caution">
    <text evidence="8">The sequence shown here is derived from an EMBL/GenBank/DDBJ whole genome shotgun (WGS) entry which is preliminary data.</text>
</comment>
<evidence type="ECO:0000256" key="5">
    <source>
        <dbReference type="ARBA" id="ARBA00022989"/>
    </source>
</evidence>
<organism evidence="8 9">
    <name type="scientific">Hellea balneolensis</name>
    <dbReference type="NCBI Taxonomy" id="287478"/>
    <lineage>
        <taxon>Bacteria</taxon>
        <taxon>Pseudomonadati</taxon>
        <taxon>Pseudomonadota</taxon>
        <taxon>Alphaproteobacteria</taxon>
        <taxon>Maricaulales</taxon>
        <taxon>Robiginitomaculaceae</taxon>
        <taxon>Hellea</taxon>
    </lineage>
</organism>
<feature type="transmembrane region" description="Helical" evidence="7">
    <location>
        <begin position="147"/>
        <end position="166"/>
    </location>
</feature>
<dbReference type="AlphaFoldDB" id="A0A7C3G8R9"/>
<evidence type="ECO:0000256" key="2">
    <source>
        <dbReference type="ARBA" id="ARBA00006679"/>
    </source>
</evidence>
<evidence type="ECO:0000256" key="1">
    <source>
        <dbReference type="ARBA" id="ARBA00004651"/>
    </source>
</evidence>
<dbReference type="GO" id="GO:0005886">
    <property type="term" value="C:plasma membrane"/>
    <property type="evidence" value="ECO:0007669"/>
    <property type="project" value="UniProtKB-SubCell"/>
</dbReference>
<evidence type="ECO:0000313" key="8">
    <source>
        <dbReference type="EMBL" id="HFB54972.1"/>
    </source>
</evidence>
<comment type="similarity">
    <text evidence="2">Belongs to the DoxX family.</text>
</comment>
<dbReference type="PANTHER" id="PTHR33452:SF1">
    <property type="entry name" value="INNER MEMBRANE PROTEIN YPHA-RELATED"/>
    <property type="match status" value="1"/>
</dbReference>
<dbReference type="EMBL" id="DRMN01000232">
    <property type="protein sequence ID" value="HFB54972.1"/>
    <property type="molecule type" value="Genomic_DNA"/>
</dbReference>